<evidence type="ECO:0000256" key="1">
    <source>
        <dbReference type="SAM" id="Phobius"/>
    </source>
</evidence>
<keyword evidence="1" id="KW-0812">Transmembrane</keyword>
<evidence type="ECO:0000313" key="2">
    <source>
        <dbReference type="EMBL" id="JAC27081.1"/>
    </source>
</evidence>
<name>A0A023FYZ2_AMBPA</name>
<organism evidence="2">
    <name type="scientific">Amblyomma parvum</name>
    <name type="common">South American tick</name>
    <dbReference type="NCBI Taxonomy" id="251391"/>
    <lineage>
        <taxon>Eukaryota</taxon>
        <taxon>Metazoa</taxon>
        <taxon>Ecdysozoa</taxon>
        <taxon>Arthropoda</taxon>
        <taxon>Chelicerata</taxon>
        <taxon>Arachnida</taxon>
        <taxon>Acari</taxon>
        <taxon>Parasitiformes</taxon>
        <taxon>Ixodida</taxon>
        <taxon>Ixodoidea</taxon>
        <taxon>Ixodidae</taxon>
        <taxon>Amblyomminae</taxon>
        <taxon>Amblyomma</taxon>
    </lineage>
</organism>
<dbReference type="EMBL" id="GBBL01000239">
    <property type="protein sequence ID" value="JAC27081.1"/>
    <property type="molecule type" value="mRNA"/>
</dbReference>
<proteinExistence type="evidence at transcript level"/>
<keyword evidence="1" id="KW-1133">Transmembrane helix</keyword>
<reference evidence="2" key="1">
    <citation type="submission" date="2014-03" db="EMBL/GenBank/DDBJ databases">
        <title>The sialotranscriptome of Amblyomma triste, Amblyomma parvum and Amblyomma cajennense ticks, uncovered by 454-based RNA-seq.</title>
        <authorList>
            <person name="Garcia G.R."/>
            <person name="Gardinassi L.G."/>
            <person name="Ribeiro J.M."/>
            <person name="Anatrielo E."/>
            <person name="Ferreira B.R."/>
            <person name="Moreira H.N."/>
            <person name="Mafra C."/>
            <person name="Olegario M.M."/>
            <person name="Szabo P.J."/>
            <person name="Miranda-Santos I.K."/>
            <person name="Maruyama S.R."/>
        </authorList>
    </citation>
    <scope>NUCLEOTIDE SEQUENCE</scope>
    <source>
        <strain evidence="2">Araguapaz</strain>
        <tissue evidence="2">Salivary glands</tissue>
    </source>
</reference>
<keyword evidence="1" id="KW-0472">Membrane</keyword>
<dbReference type="AlphaFoldDB" id="A0A023FYZ2"/>
<feature type="transmembrane region" description="Helical" evidence="1">
    <location>
        <begin position="12"/>
        <end position="32"/>
    </location>
</feature>
<accession>A0A023FYZ2</accession>
<protein>
    <submittedName>
        <fullName evidence="2">Putative secreted protein</fullName>
    </submittedName>
</protein>
<sequence length="78" mass="8821">MRCFQPYKILCAHYVAVILIELGHPTFGLWIMRSNSEARSKTKPSSQPIGMNTLLAQVTTSEGYAMQRNLAKAERDHL</sequence>